<protein>
    <submittedName>
        <fullName evidence="15">ATP-binding cassette domain-containing protein</fullName>
    </submittedName>
</protein>
<dbReference type="InterPro" id="IPR017871">
    <property type="entry name" value="ABC_transporter-like_CS"/>
</dbReference>
<evidence type="ECO:0000313" key="15">
    <source>
        <dbReference type="EMBL" id="NOU83684.1"/>
    </source>
</evidence>
<keyword evidence="9" id="KW-1278">Translocase</keyword>
<dbReference type="SMART" id="SM00382">
    <property type="entry name" value="AAA"/>
    <property type="match status" value="1"/>
</dbReference>
<evidence type="ECO:0000256" key="5">
    <source>
        <dbReference type="ARBA" id="ARBA00022475"/>
    </source>
</evidence>
<evidence type="ECO:0000256" key="8">
    <source>
        <dbReference type="ARBA" id="ARBA00022840"/>
    </source>
</evidence>
<evidence type="ECO:0000256" key="11">
    <source>
        <dbReference type="ARBA" id="ARBA00023136"/>
    </source>
</evidence>
<feature type="region of interest" description="Disordered" evidence="12">
    <location>
        <begin position="1"/>
        <end position="25"/>
    </location>
</feature>
<keyword evidence="8 15" id="KW-0067">ATP-binding</keyword>
<feature type="transmembrane region" description="Helical" evidence="13">
    <location>
        <begin position="463"/>
        <end position="482"/>
    </location>
</feature>
<feature type="compositionally biased region" description="Low complexity" evidence="12">
    <location>
        <begin position="15"/>
        <end position="25"/>
    </location>
</feature>
<proteinExistence type="inferred from homology"/>
<keyword evidence="7" id="KW-0547">Nucleotide-binding</keyword>
<dbReference type="PROSITE" id="PS00211">
    <property type="entry name" value="ABC_TRANSPORTER_1"/>
    <property type="match status" value="1"/>
</dbReference>
<dbReference type="Gene3D" id="3.40.50.300">
    <property type="entry name" value="P-loop containing nucleotide triphosphate hydrolases"/>
    <property type="match status" value="1"/>
</dbReference>
<feature type="transmembrane region" description="Helical" evidence="13">
    <location>
        <begin position="638"/>
        <end position="655"/>
    </location>
</feature>
<keyword evidence="4" id="KW-0813">Transport</keyword>
<dbReference type="InterPro" id="IPR003439">
    <property type="entry name" value="ABC_transporter-like_ATP-bd"/>
</dbReference>
<evidence type="ECO:0000256" key="12">
    <source>
        <dbReference type="SAM" id="MobiDB-lite"/>
    </source>
</evidence>
<keyword evidence="5" id="KW-1003">Cell membrane</keyword>
<feature type="transmembrane region" description="Helical" evidence="13">
    <location>
        <begin position="502"/>
        <end position="520"/>
    </location>
</feature>
<dbReference type="GO" id="GO:0005524">
    <property type="term" value="F:ATP binding"/>
    <property type="evidence" value="ECO:0007669"/>
    <property type="project" value="UniProtKB-KW"/>
</dbReference>
<evidence type="ECO:0000256" key="9">
    <source>
        <dbReference type="ARBA" id="ARBA00022967"/>
    </source>
</evidence>
<sequence>MGSIARGPHRETAAETELAASSAPADRAAAGGDAMRIRAEHLSFHYDGKYAVQDISLNIPAGTLTVLCGVNGSGKSTLLRLLAGLEHPASGNIIHEDTMPADRKVGEAVAMVFQQPETQLFADSVHKDIEYGLTQRGVPKVQRDGIIRSALARTGLPYDEFAGRSPFLLSGGEKRRVCIAGAIASRPGLLILDEPTAGLDPLAAQSLLEMVQELRQSGLTLIIGTHDLDSFLPVADGVIVMKQGAAHYDGPAAALTADPGLLRAAGLTPPAYASLGRRLVERGWLEALPDNLEELLAGLDKQPLPVPQEVSTPAAAHKEPSEGRRSETESPPASGDAPGLSAATIGPASGDAPGLSAATTGPASGDAPGLSAATIGPASEALASMNPQALYGEPATSDHLSIKQAPGRLRWQGLDPRVKWLGMIIGSLTVLGMDTFLPLLLAASLLAGLTVSAGISWRRVFRFFRPFLLMFLFLWLLSGLSWNSPGFSIGPLSFSSAGLQRGGISVLRFLLLIVLGFLFTETTTGAPLREGLEWGIAPLRHLGIRTRNWSLAVSVTLQFVPWILGKLTQLQLALSSRGRRARGLARWSPRQIALIIVPLIILVLGMGDELATAVESRGYDPAKQRTPVYQLAWNKRDTWVALCILTAAGLLWWLSRIS</sequence>
<evidence type="ECO:0000256" key="2">
    <source>
        <dbReference type="ARBA" id="ARBA00004202"/>
    </source>
</evidence>
<dbReference type="Pfam" id="PF02361">
    <property type="entry name" value="CbiQ"/>
    <property type="match status" value="1"/>
</dbReference>
<feature type="transmembrane region" description="Helical" evidence="13">
    <location>
        <begin position="587"/>
        <end position="607"/>
    </location>
</feature>
<dbReference type="EMBL" id="WHOB01000094">
    <property type="protein sequence ID" value="NOU83684.1"/>
    <property type="molecule type" value="Genomic_DNA"/>
</dbReference>
<keyword evidence="10 13" id="KW-1133">Transmembrane helix</keyword>
<feature type="compositionally biased region" description="Basic and acidic residues" evidence="12">
    <location>
        <begin position="316"/>
        <end position="328"/>
    </location>
</feature>
<dbReference type="CDD" id="cd16914">
    <property type="entry name" value="EcfT"/>
    <property type="match status" value="1"/>
</dbReference>
<dbReference type="CDD" id="cd03225">
    <property type="entry name" value="ABC_cobalt_CbiO_domain1"/>
    <property type="match status" value="1"/>
</dbReference>
<evidence type="ECO:0000259" key="14">
    <source>
        <dbReference type="PROSITE" id="PS50893"/>
    </source>
</evidence>
<dbReference type="InterPro" id="IPR015856">
    <property type="entry name" value="ABC_transpr_CbiO/EcfA_su"/>
</dbReference>
<keyword evidence="6 13" id="KW-0812">Transmembrane</keyword>
<keyword evidence="11 13" id="KW-0472">Membrane</keyword>
<dbReference type="PANTHER" id="PTHR43553">
    <property type="entry name" value="HEAVY METAL TRANSPORTER"/>
    <property type="match status" value="1"/>
</dbReference>
<name>A0ABX1YSY0_9BACL</name>
<comment type="caution">
    <text evidence="15">The sequence shown here is derived from an EMBL/GenBank/DDBJ whole genome shotgun (WGS) entry which is preliminary data.</text>
</comment>
<dbReference type="Pfam" id="PF00005">
    <property type="entry name" value="ABC_tran"/>
    <property type="match status" value="1"/>
</dbReference>
<comment type="subcellular location">
    <subcellularLocation>
        <location evidence="2">Cell membrane</location>
        <topology evidence="2">Peripheral membrane protein</topology>
    </subcellularLocation>
    <subcellularLocation>
        <location evidence="1">Membrane</location>
        <topology evidence="1">Multi-pass membrane protein</topology>
    </subcellularLocation>
</comment>
<feature type="transmembrane region" description="Helical" evidence="13">
    <location>
        <begin position="420"/>
        <end position="451"/>
    </location>
</feature>
<evidence type="ECO:0000256" key="7">
    <source>
        <dbReference type="ARBA" id="ARBA00022741"/>
    </source>
</evidence>
<keyword evidence="16" id="KW-1185">Reference proteome</keyword>
<dbReference type="InterPro" id="IPR050095">
    <property type="entry name" value="ECF_ABC_transporter_ATP-bd"/>
</dbReference>
<evidence type="ECO:0000256" key="4">
    <source>
        <dbReference type="ARBA" id="ARBA00022448"/>
    </source>
</evidence>
<gene>
    <name evidence="15" type="ORF">GC101_33015</name>
</gene>
<dbReference type="InterPro" id="IPR027417">
    <property type="entry name" value="P-loop_NTPase"/>
</dbReference>
<evidence type="ECO:0000256" key="13">
    <source>
        <dbReference type="SAM" id="Phobius"/>
    </source>
</evidence>
<feature type="domain" description="ABC transporter" evidence="14">
    <location>
        <begin position="37"/>
        <end position="268"/>
    </location>
</feature>
<dbReference type="Proteomes" id="UP000596857">
    <property type="component" value="Unassembled WGS sequence"/>
</dbReference>
<organism evidence="15 16">
    <name type="scientific">Paenibacillus phytohabitans</name>
    <dbReference type="NCBI Taxonomy" id="2654978"/>
    <lineage>
        <taxon>Bacteria</taxon>
        <taxon>Bacillati</taxon>
        <taxon>Bacillota</taxon>
        <taxon>Bacilli</taxon>
        <taxon>Bacillales</taxon>
        <taxon>Paenibacillaceae</taxon>
        <taxon>Paenibacillus</taxon>
    </lineage>
</organism>
<dbReference type="PROSITE" id="PS50893">
    <property type="entry name" value="ABC_TRANSPORTER_2"/>
    <property type="match status" value="1"/>
</dbReference>
<reference evidence="15 16" key="1">
    <citation type="submission" date="2019-10" db="EMBL/GenBank/DDBJ databases">
        <title>Description of Paenibacillus terricola sp. nov.</title>
        <authorList>
            <person name="Carlier A."/>
            <person name="Qi S."/>
        </authorList>
    </citation>
    <scope>NUCLEOTIDE SEQUENCE [LARGE SCALE GENOMIC DNA]</scope>
    <source>
        <strain evidence="15 16">LMG 31459</strain>
    </source>
</reference>
<evidence type="ECO:0000256" key="1">
    <source>
        <dbReference type="ARBA" id="ARBA00004141"/>
    </source>
</evidence>
<accession>A0ABX1YSY0</accession>
<dbReference type="InterPro" id="IPR003339">
    <property type="entry name" value="ABC/ECF_trnsptr_transmembrane"/>
</dbReference>
<dbReference type="SUPFAM" id="SSF52540">
    <property type="entry name" value="P-loop containing nucleoside triphosphate hydrolases"/>
    <property type="match status" value="1"/>
</dbReference>
<feature type="region of interest" description="Disordered" evidence="12">
    <location>
        <begin position="303"/>
        <end position="372"/>
    </location>
</feature>
<comment type="similarity">
    <text evidence="3">Belongs to the ABC transporter superfamily.</text>
</comment>
<dbReference type="InterPro" id="IPR003593">
    <property type="entry name" value="AAA+_ATPase"/>
</dbReference>
<evidence type="ECO:0000313" key="16">
    <source>
        <dbReference type="Proteomes" id="UP000596857"/>
    </source>
</evidence>
<evidence type="ECO:0000256" key="3">
    <source>
        <dbReference type="ARBA" id="ARBA00005417"/>
    </source>
</evidence>
<evidence type="ECO:0000256" key="6">
    <source>
        <dbReference type="ARBA" id="ARBA00022692"/>
    </source>
</evidence>
<evidence type="ECO:0000256" key="10">
    <source>
        <dbReference type="ARBA" id="ARBA00022989"/>
    </source>
</evidence>